<feature type="region of interest" description="Disordered" evidence="1">
    <location>
        <begin position="1"/>
        <end position="37"/>
    </location>
</feature>
<organism evidence="3 4">
    <name type="scientific">Melipona bicolor</name>
    <dbReference type="NCBI Taxonomy" id="60889"/>
    <lineage>
        <taxon>Eukaryota</taxon>
        <taxon>Metazoa</taxon>
        <taxon>Ecdysozoa</taxon>
        <taxon>Arthropoda</taxon>
        <taxon>Hexapoda</taxon>
        <taxon>Insecta</taxon>
        <taxon>Pterygota</taxon>
        <taxon>Neoptera</taxon>
        <taxon>Endopterygota</taxon>
        <taxon>Hymenoptera</taxon>
        <taxon>Apocrita</taxon>
        <taxon>Aculeata</taxon>
        <taxon>Apoidea</taxon>
        <taxon>Anthophila</taxon>
        <taxon>Apidae</taxon>
        <taxon>Melipona</taxon>
    </lineage>
</organism>
<reference evidence="3" key="1">
    <citation type="submission" date="2021-10" db="EMBL/GenBank/DDBJ databases">
        <title>Melipona bicolor Genome sequencing and assembly.</title>
        <authorList>
            <person name="Araujo N.S."/>
            <person name="Arias M.C."/>
        </authorList>
    </citation>
    <scope>NUCLEOTIDE SEQUENCE</scope>
    <source>
        <strain evidence="3">USP_2M_L1-L4_2017</strain>
        <tissue evidence="3">Whole body</tissue>
    </source>
</reference>
<feature type="compositionally biased region" description="Basic and acidic residues" evidence="1">
    <location>
        <begin position="1"/>
        <end position="34"/>
    </location>
</feature>
<keyword evidence="2" id="KW-1133">Transmembrane helix</keyword>
<keyword evidence="2" id="KW-0812">Transmembrane</keyword>
<evidence type="ECO:0000313" key="4">
    <source>
        <dbReference type="Proteomes" id="UP001177670"/>
    </source>
</evidence>
<gene>
    <name evidence="3" type="ORF">K0M31_019978</name>
</gene>
<protein>
    <submittedName>
        <fullName evidence="3">Uncharacterized protein</fullName>
    </submittedName>
</protein>
<dbReference type="Proteomes" id="UP001177670">
    <property type="component" value="Unassembled WGS sequence"/>
</dbReference>
<proteinExistence type="predicted"/>
<keyword evidence="2" id="KW-0472">Membrane</keyword>
<evidence type="ECO:0000256" key="1">
    <source>
        <dbReference type="SAM" id="MobiDB-lite"/>
    </source>
</evidence>
<comment type="caution">
    <text evidence="3">The sequence shown here is derived from an EMBL/GenBank/DDBJ whole genome shotgun (WGS) entry which is preliminary data.</text>
</comment>
<feature type="transmembrane region" description="Helical" evidence="2">
    <location>
        <begin position="42"/>
        <end position="64"/>
    </location>
</feature>
<accession>A0AA40G0U2</accession>
<sequence>MDENEQGGKYREPPMVRTQWAEERPGERERERGSEGMNGELVAARGLNAVGGFPLLSLFSVIGVQHRYAQHRMLQSAKRKDCFE</sequence>
<dbReference type="AlphaFoldDB" id="A0AA40G0U2"/>
<dbReference type="EMBL" id="JAHYIQ010000009">
    <property type="protein sequence ID" value="KAK1128836.1"/>
    <property type="molecule type" value="Genomic_DNA"/>
</dbReference>
<evidence type="ECO:0000313" key="3">
    <source>
        <dbReference type="EMBL" id="KAK1128836.1"/>
    </source>
</evidence>
<keyword evidence="4" id="KW-1185">Reference proteome</keyword>
<evidence type="ECO:0000256" key="2">
    <source>
        <dbReference type="SAM" id="Phobius"/>
    </source>
</evidence>
<name>A0AA40G0U2_9HYME</name>